<dbReference type="Gramene" id="Psat07G0287500-T1">
    <property type="protein sequence ID" value="KAI5386505.1"/>
    <property type="gene ID" value="KIW84_072875"/>
</dbReference>
<accession>A0A9D4VME6</accession>
<name>A0A9D4VME6_PEA</name>
<dbReference type="AlphaFoldDB" id="A0A9D4VME6"/>
<keyword evidence="2" id="KW-1185">Reference proteome</keyword>
<dbReference type="Proteomes" id="UP001058974">
    <property type="component" value="Chromosome 7"/>
</dbReference>
<proteinExistence type="predicted"/>
<dbReference type="EMBL" id="JAMSHJ010000007">
    <property type="protein sequence ID" value="KAI5386505.1"/>
    <property type="molecule type" value="Genomic_DNA"/>
</dbReference>
<evidence type="ECO:0000313" key="1">
    <source>
        <dbReference type="EMBL" id="KAI5386505.1"/>
    </source>
</evidence>
<comment type="caution">
    <text evidence="1">The sequence shown here is derived from an EMBL/GenBank/DDBJ whole genome shotgun (WGS) entry which is preliminary data.</text>
</comment>
<reference evidence="1 2" key="1">
    <citation type="journal article" date="2022" name="Nat. Genet.">
        <title>Improved pea reference genome and pan-genome highlight genomic features and evolutionary characteristics.</title>
        <authorList>
            <person name="Yang T."/>
            <person name="Liu R."/>
            <person name="Luo Y."/>
            <person name="Hu S."/>
            <person name="Wang D."/>
            <person name="Wang C."/>
            <person name="Pandey M.K."/>
            <person name="Ge S."/>
            <person name="Xu Q."/>
            <person name="Li N."/>
            <person name="Li G."/>
            <person name="Huang Y."/>
            <person name="Saxena R.K."/>
            <person name="Ji Y."/>
            <person name="Li M."/>
            <person name="Yan X."/>
            <person name="He Y."/>
            <person name="Liu Y."/>
            <person name="Wang X."/>
            <person name="Xiang C."/>
            <person name="Varshney R.K."/>
            <person name="Ding H."/>
            <person name="Gao S."/>
            <person name="Zong X."/>
        </authorList>
    </citation>
    <scope>NUCLEOTIDE SEQUENCE [LARGE SCALE GENOMIC DNA]</scope>
    <source>
        <strain evidence="1 2">cv. Zhongwan 6</strain>
    </source>
</reference>
<sequence length="179" mass="19448">MKRKQKPDGRVLSGWTGTAETTTFIDCAGCLLTFSNSRFNSDDSLNAIAFLHFCVVRLVDGRLVGNKKSSVDGSSACGKRDIPEGHCSSAVSVHTEGGTWHSETSPIAAECLIDWFVTIFDMGPASTRVAGLVRPTGDIGNRFSEEEWKEIFLCLKDAAEQLKVEASTFGFSNNKPVHN</sequence>
<protein>
    <submittedName>
        <fullName evidence="1">Uncharacterized protein</fullName>
    </submittedName>
</protein>
<gene>
    <name evidence="1" type="ORF">KIW84_072875</name>
</gene>
<evidence type="ECO:0000313" key="2">
    <source>
        <dbReference type="Proteomes" id="UP001058974"/>
    </source>
</evidence>
<organism evidence="1 2">
    <name type="scientific">Pisum sativum</name>
    <name type="common">Garden pea</name>
    <name type="synonym">Lathyrus oleraceus</name>
    <dbReference type="NCBI Taxonomy" id="3888"/>
    <lineage>
        <taxon>Eukaryota</taxon>
        <taxon>Viridiplantae</taxon>
        <taxon>Streptophyta</taxon>
        <taxon>Embryophyta</taxon>
        <taxon>Tracheophyta</taxon>
        <taxon>Spermatophyta</taxon>
        <taxon>Magnoliopsida</taxon>
        <taxon>eudicotyledons</taxon>
        <taxon>Gunneridae</taxon>
        <taxon>Pentapetalae</taxon>
        <taxon>rosids</taxon>
        <taxon>fabids</taxon>
        <taxon>Fabales</taxon>
        <taxon>Fabaceae</taxon>
        <taxon>Papilionoideae</taxon>
        <taxon>50 kb inversion clade</taxon>
        <taxon>NPAAA clade</taxon>
        <taxon>Hologalegina</taxon>
        <taxon>IRL clade</taxon>
        <taxon>Fabeae</taxon>
        <taxon>Lathyrus</taxon>
    </lineage>
</organism>